<sequence>MLGNSIGISIGTRSIGVAVFEKGHLLEWQVKSFKEKMSTEKLRMISDSVLKLMKDYGCTEVIFKTPYECQTYTNLAMLKKHLVKTLTTCNYSVHFYSISEIKAALGDSIKNKQKLIEWGARTYKQLGAAYEKERKIKNCYYTKLFEAVAVLHVHIHRQYD</sequence>
<accession>A0A1V9G2A7</accession>
<dbReference type="GO" id="GO:0003676">
    <property type="term" value="F:nucleic acid binding"/>
    <property type="evidence" value="ECO:0007669"/>
    <property type="project" value="InterPro"/>
</dbReference>
<dbReference type="RefSeq" id="WP_081146566.1">
    <property type="nucleotide sequence ID" value="NZ_LVYD01000041.1"/>
</dbReference>
<proteinExistence type="predicted"/>
<organism evidence="1 2">
    <name type="scientific">Niastella vici</name>
    <dbReference type="NCBI Taxonomy" id="1703345"/>
    <lineage>
        <taxon>Bacteria</taxon>
        <taxon>Pseudomonadati</taxon>
        <taxon>Bacteroidota</taxon>
        <taxon>Chitinophagia</taxon>
        <taxon>Chitinophagales</taxon>
        <taxon>Chitinophagaceae</taxon>
        <taxon>Niastella</taxon>
    </lineage>
</organism>
<dbReference type="EMBL" id="LVYD01000041">
    <property type="protein sequence ID" value="OQP64753.1"/>
    <property type="molecule type" value="Genomic_DNA"/>
</dbReference>
<dbReference type="InterPro" id="IPR012337">
    <property type="entry name" value="RNaseH-like_sf"/>
</dbReference>
<dbReference type="InterPro" id="IPR036397">
    <property type="entry name" value="RNaseH_sf"/>
</dbReference>
<dbReference type="Proteomes" id="UP000192796">
    <property type="component" value="Unassembled WGS sequence"/>
</dbReference>
<evidence type="ECO:0008006" key="3">
    <source>
        <dbReference type="Google" id="ProtNLM"/>
    </source>
</evidence>
<comment type="caution">
    <text evidence="1">The sequence shown here is derived from an EMBL/GenBank/DDBJ whole genome shotgun (WGS) entry which is preliminary data.</text>
</comment>
<name>A0A1V9G2A7_9BACT</name>
<dbReference type="Gene3D" id="3.30.420.10">
    <property type="entry name" value="Ribonuclease H-like superfamily/Ribonuclease H"/>
    <property type="match status" value="1"/>
</dbReference>
<dbReference type="STRING" id="1703345.A3860_18515"/>
<protein>
    <recommendedName>
        <fullName evidence="3">Holliday junction resolvase RuvC</fullName>
    </recommendedName>
</protein>
<evidence type="ECO:0000313" key="2">
    <source>
        <dbReference type="Proteomes" id="UP000192796"/>
    </source>
</evidence>
<dbReference type="SUPFAM" id="SSF53098">
    <property type="entry name" value="Ribonuclease H-like"/>
    <property type="match status" value="1"/>
</dbReference>
<gene>
    <name evidence="1" type="ORF">A3860_18515</name>
</gene>
<reference evidence="1 2" key="1">
    <citation type="submission" date="2016-03" db="EMBL/GenBank/DDBJ databases">
        <title>Niastella vici sp. nov., isolated from farmland soil.</title>
        <authorList>
            <person name="Chen L."/>
            <person name="Wang D."/>
            <person name="Yang S."/>
            <person name="Wang G."/>
        </authorList>
    </citation>
    <scope>NUCLEOTIDE SEQUENCE [LARGE SCALE GENOMIC DNA]</scope>
    <source>
        <strain evidence="1 2">DJ57</strain>
    </source>
</reference>
<evidence type="ECO:0000313" key="1">
    <source>
        <dbReference type="EMBL" id="OQP64753.1"/>
    </source>
</evidence>
<keyword evidence="2" id="KW-1185">Reference proteome</keyword>
<dbReference type="AlphaFoldDB" id="A0A1V9G2A7"/>